<dbReference type="PANTHER" id="PTHR23317">
    <property type="entry name" value="DEDICATOR OF CYTOKINESIS DOCK"/>
    <property type="match status" value="1"/>
</dbReference>
<evidence type="ECO:0000313" key="2">
    <source>
        <dbReference type="Proteomes" id="UP000266721"/>
    </source>
</evidence>
<name>A0A3R5SN90_MYTGA</name>
<protein>
    <submittedName>
        <fullName evidence="1">Uncharacterized protein</fullName>
    </submittedName>
</protein>
<dbReference type="InterPro" id="IPR026791">
    <property type="entry name" value="DOCK"/>
</dbReference>
<sequence>MSIPVASNLPPGYLSYKIMEPGRGSVPDIKWVDGAKQIFKVKVHVRSTVYTTDQHLHNFFFHCQKLENSDSGADSEIVNKLKSLHAIDCSVYVKFLPTLLNQLFNLLSKSLGEDISFNTVKVLIHIVSEVHDADKSDALKNYV</sequence>
<reference evidence="1 2" key="1">
    <citation type="journal article" date="2016" name="PLoS ONE">
        <title>A First Insight into the Genome of the Filter-Feeder Mussel Mytilus galloprovincialis.</title>
        <authorList>
            <person name="Murgarella M."/>
            <person name="Puiu D."/>
            <person name="Novoa B."/>
            <person name="Figueras A."/>
            <person name="Posada D."/>
            <person name="Canchaya C."/>
        </authorList>
    </citation>
    <scope>NUCLEOTIDE SEQUENCE [LARGE SCALE GENOMIC DNA]</scope>
    <source>
        <tissue evidence="1">Muscle</tissue>
    </source>
</reference>
<dbReference type="Proteomes" id="UP000266721">
    <property type="component" value="Unassembled WGS sequence"/>
</dbReference>
<keyword evidence="2" id="KW-1185">Reference proteome</keyword>
<dbReference type="GO" id="GO:0007264">
    <property type="term" value="P:small GTPase-mediated signal transduction"/>
    <property type="evidence" value="ECO:0007669"/>
    <property type="project" value="InterPro"/>
</dbReference>
<dbReference type="AlphaFoldDB" id="A0A3R5SN90"/>
<feature type="non-terminal residue" evidence="1">
    <location>
        <position position="143"/>
    </location>
</feature>
<evidence type="ECO:0000313" key="1">
    <source>
        <dbReference type="EMBL" id="OPL20331.1"/>
    </source>
</evidence>
<proteinExistence type="predicted"/>
<accession>A0A3R5SN90</accession>
<gene>
    <name evidence="1" type="ORF">AM593_02416</name>
</gene>
<dbReference type="GO" id="GO:0005085">
    <property type="term" value="F:guanyl-nucleotide exchange factor activity"/>
    <property type="evidence" value="ECO:0007669"/>
    <property type="project" value="InterPro"/>
</dbReference>
<dbReference type="PANTHER" id="PTHR23317:SF26">
    <property type="entry name" value="ZIZIMIN, ISOFORM K"/>
    <property type="match status" value="1"/>
</dbReference>
<dbReference type="EMBL" id="KV611495">
    <property type="protein sequence ID" value="OPL20331.1"/>
    <property type="molecule type" value="Genomic_DNA"/>
</dbReference>
<feature type="non-terminal residue" evidence="1">
    <location>
        <position position="1"/>
    </location>
</feature>
<organism evidence="1 2">
    <name type="scientific">Mytilus galloprovincialis</name>
    <name type="common">Mediterranean mussel</name>
    <dbReference type="NCBI Taxonomy" id="29158"/>
    <lineage>
        <taxon>Eukaryota</taxon>
        <taxon>Metazoa</taxon>
        <taxon>Spiralia</taxon>
        <taxon>Lophotrochozoa</taxon>
        <taxon>Mollusca</taxon>
        <taxon>Bivalvia</taxon>
        <taxon>Autobranchia</taxon>
        <taxon>Pteriomorphia</taxon>
        <taxon>Mytilida</taxon>
        <taxon>Mytiloidea</taxon>
        <taxon>Mytilidae</taxon>
        <taxon>Mytilinae</taxon>
        <taxon>Mytilus</taxon>
    </lineage>
</organism>